<sequence length="185" mass="20222">MDTEEKVAVILIIGGIALLVLLGFTVLASQVDCPSYMPLYSQPGLKLVYNITYVQGNYTEREIRVESVVSRDLGSYQASILILNVTDGASQMVTLYNSTHNYSIKEGYGMEGIGLIDNMLPVGIREYKVSGITFLGTRYYDPNSGAIVTVDSNTGIILSIEYTGLGSYYNASLIEIEGGTYCHAW</sequence>
<gene>
    <name evidence="2" type="ORF">ENO36_03560</name>
</gene>
<feature type="transmembrane region" description="Helical" evidence="1">
    <location>
        <begin position="7"/>
        <end position="28"/>
    </location>
</feature>
<comment type="caution">
    <text evidence="2">The sequence shown here is derived from an EMBL/GenBank/DDBJ whole genome shotgun (WGS) entry which is preliminary data.</text>
</comment>
<protein>
    <submittedName>
        <fullName evidence="2">Uncharacterized protein</fullName>
    </submittedName>
</protein>
<keyword evidence="1" id="KW-0472">Membrane</keyword>
<dbReference type="Proteomes" id="UP000885664">
    <property type="component" value="Unassembled WGS sequence"/>
</dbReference>
<organism evidence="2">
    <name type="scientific">Fervidicoccus fontis</name>
    <dbReference type="NCBI Taxonomy" id="683846"/>
    <lineage>
        <taxon>Archaea</taxon>
        <taxon>Thermoproteota</taxon>
        <taxon>Thermoprotei</taxon>
        <taxon>Fervidicoccales</taxon>
        <taxon>Fervidicoccaceae</taxon>
        <taxon>Fervidicoccus</taxon>
    </lineage>
</organism>
<keyword evidence="1" id="KW-1133">Transmembrane helix</keyword>
<evidence type="ECO:0000256" key="1">
    <source>
        <dbReference type="SAM" id="Phobius"/>
    </source>
</evidence>
<proteinExistence type="predicted"/>
<accession>A0A7C2YSK8</accession>
<dbReference type="AlphaFoldDB" id="A0A7C2YSK8"/>
<name>A0A7C2YSK8_9CREN</name>
<reference evidence="2" key="1">
    <citation type="journal article" date="2020" name="mSystems">
        <title>Genome- and Community-Level Interaction Insights into Carbon Utilization and Element Cycling Functions of Hydrothermarchaeota in Hydrothermal Sediment.</title>
        <authorList>
            <person name="Zhou Z."/>
            <person name="Liu Y."/>
            <person name="Xu W."/>
            <person name="Pan J."/>
            <person name="Luo Z.H."/>
            <person name="Li M."/>
        </authorList>
    </citation>
    <scope>NUCLEOTIDE SEQUENCE [LARGE SCALE GENOMIC DNA]</scope>
    <source>
        <strain evidence="2">SpSt-1259</strain>
    </source>
</reference>
<keyword evidence="1" id="KW-0812">Transmembrane</keyword>
<evidence type="ECO:0000313" key="2">
    <source>
        <dbReference type="EMBL" id="HEU97914.1"/>
    </source>
</evidence>
<dbReference type="EMBL" id="DSFE01000078">
    <property type="protein sequence ID" value="HEU97914.1"/>
    <property type="molecule type" value="Genomic_DNA"/>
</dbReference>